<organism evidence="6">
    <name type="scientific">uncultured Woeseiaceae bacterium</name>
    <dbReference type="NCBI Taxonomy" id="1983305"/>
    <lineage>
        <taxon>Bacteria</taxon>
        <taxon>Pseudomonadati</taxon>
        <taxon>Pseudomonadota</taxon>
        <taxon>Gammaproteobacteria</taxon>
        <taxon>Woeseiales</taxon>
        <taxon>Woeseiaceae</taxon>
        <taxon>environmental samples</taxon>
    </lineage>
</organism>
<gene>
    <name evidence="6" type="ORF">JTBM06_V1_80015</name>
</gene>
<dbReference type="PANTHER" id="PTHR33337:SF40">
    <property type="entry name" value="CENP-V_GFA DOMAIN-CONTAINING PROTEIN-RELATED"/>
    <property type="match status" value="1"/>
</dbReference>
<accession>A0A7D9H623</accession>
<dbReference type="Pfam" id="PF04828">
    <property type="entry name" value="GFA"/>
    <property type="match status" value="1"/>
</dbReference>
<dbReference type="InterPro" id="IPR006913">
    <property type="entry name" value="CENP-V/GFA"/>
</dbReference>
<protein>
    <recommendedName>
        <fullName evidence="5">CENP-V/GFA domain-containing protein</fullName>
    </recommendedName>
</protein>
<proteinExistence type="inferred from homology"/>
<evidence type="ECO:0000313" key="6">
    <source>
        <dbReference type="EMBL" id="VUX55691.1"/>
    </source>
</evidence>
<dbReference type="SUPFAM" id="SSF51316">
    <property type="entry name" value="Mss4-like"/>
    <property type="match status" value="1"/>
</dbReference>
<dbReference type="PROSITE" id="PS51891">
    <property type="entry name" value="CENP_V_GFA"/>
    <property type="match status" value="1"/>
</dbReference>
<keyword evidence="2" id="KW-0479">Metal-binding</keyword>
<evidence type="ECO:0000259" key="5">
    <source>
        <dbReference type="PROSITE" id="PS51891"/>
    </source>
</evidence>
<name>A0A7D9H623_9GAMM</name>
<dbReference type="GO" id="GO:0046872">
    <property type="term" value="F:metal ion binding"/>
    <property type="evidence" value="ECO:0007669"/>
    <property type="project" value="UniProtKB-KW"/>
</dbReference>
<evidence type="ECO:0000256" key="2">
    <source>
        <dbReference type="ARBA" id="ARBA00022723"/>
    </source>
</evidence>
<dbReference type="AlphaFoldDB" id="A0A7D9H623"/>
<sequence length="149" mass="16261">MSIDTMTGGCLCGAVRFETSAAPFAINYCHCESCRKHNGAPVVTLAGYQADYVTFSGEKRKTYESSPGATRAFCGNCGTPLTWEGDGDELGQIIELHISTFDKPELMVPTSHAFEPERLPWFEIADDLPRYEGFSELSPLLRSGPAISD</sequence>
<dbReference type="EMBL" id="LR633967">
    <property type="protein sequence ID" value="VUX55691.1"/>
    <property type="molecule type" value="Genomic_DNA"/>
</dbReference>
<keyword evidence="3" id="KW-0862">Zinc</keyword>
<keyword evidence="4" id="KW-0456">Lyase</keyword>
<feature type="domain" description="CENP-V/GFA" evidence="5">
    <location>
        <begin position="6"/>
        <end position="123"/>
    </location>
</feature>
<reference evidence="6" key="1">
    <citation type="submission" date="2019-07" db="EMBL/GenBank/DDBJ databases">
        <authorList>
            <person name="Weber M."/>
            <person name="Kostadinov I."/>
            <person name="Kostadinov D I."/>
        </authorList>
    </citation>
    <scope>NUCLEOTIDE SEQUENCE</scope>
    <source>
        <strain evidence="6">Gfbio:sag-sample-m06:053724c1-46a9-4a36-b237-ea2bf867836b</strain>
    </source>
</reference>
<comment type="similarity">
    <text evidence="1">Belongs to the Gfa family.</text>
</comment>
<dbReference type="InterPro" id="IPR011057">
    <property type="entry name" value="Mss4-like_sf"/>
</dbReference>
<dbReference type="PANTHER" id="PTHR33337">
    <property type="entry name" value="GFA DOMAIN-CONTAINING PROTEIN"/>
    <property type="match status" value="1"/>
</dbReference>
<evidence type="ECO:0000256" key="1">
    <source>
        <dbReference type="ARBA" id="ARBA00005495"/>
    </source>
</evidence>
<dbReference type="GO" id="GO:0016846">
    <property type="term" value="F:carbon-sulfur lyase activity"/>
    <property type="evidence" value="ECO:0007669"/>
    <property type="project" value="InterPro"/>
</dbReference>
<dbReference type="Gene3D" id="3.90.1590.10">
    <property type="entry name" value="glutathione-dependent formaldehyde- activating enzyme (gfa)"/>
    <property type="match status" value="1"/>
</dbReference>
<evidence type="ECO:0000256" key="3">
    <source>
        <dbReference type="ARBA" id="ARBA00022833"/>
    </source>
</evidence>
<evidence type="ECO:0000256" key="4">
    <source>
        <dbReference type="ARBA" id="ARBA00023239"/>
    </source>
</evidence>